<organism evidence="2 3">
    <name type="scientific">Pseudonocardia xinjiangensis</name>
    <dbReference type="NCBI Taxonomy" id="75289"/>
    <lineage>
        <taxon>Bacteria</taxon>
        <taxon>Bacillati</taxon>
        <taxon>Actinomycetota</taxon>
        <taxon>Actinomycetes</taxon>
        <taxon>Pseudonocardiales</taxon>
        <taxon>Pseudonocardiaceae</taxon>
        <taxon>Pseudonocardia</taxon>
    </lineage>
</organism>
<accession>A0ABX1RFU3</accession>
<keyword evidence="1" id="KW-0812">Transmembrane</keyword>
<dbReference type="Proteomes" id="UP001296706">
    <property type="component" value="Unassembled WGS sequence"/>
</dbReference>
<name>A0ABX1RFU3_9PSEU</name>
<reference evidence="2 3" key="1">
    <citation type="submission" date="2020-04" db="EMBL/GenBank/DDBJ databases">
        <authorList>
            <person name="Klaysubun C."/>
            <person name="Duangmal K."/>
            <person name="Lipun K."/>
        </authorList>
    </citation>
    <scope>NUCLEOTIDE SEQUENCE [LARGE SCALE GENOMIC DNA]</scope>
    <source>
        <strain evidence="2 3">JCM 11839</strain>
    </source>
</reference>
<feature type="transmembrane region" description="Helical" evidence="1">
    <location>
        <begin position="117"/>
        <end position="137"/>
    </location>
</feature>
<feature type="transmembrane region" description="Helical" evidence="1">
    <location>
        <begin position="22"/>
        <end position="43"/>
    </location>
</feature>
<sequence length="141" mass="14472">MAVTAGGSDNAADRLVLSICRALSAALLLVVGGSHLVLYFVGYGSIPTIGVSFLLNAVGGTLLALAVVVVRPRYLRLVTVLGALFMAATLGALALALTVGLFGFVDELTTPLVPTTLVLELAGVVVLTVTAVIANRIRRSR</sequence>
<feature type="transmembrane region" description="Helical" evidence="1">
    <location>
        <begin position="77"/>
        <end position="105"/>
    </location>
</feature>
<comment type="caution">
    <text evidence="2">The sequence shown here is derived from an EMBL/GenBank/DDBJ whole genome shotgun (WGS) entry which is preliminary data.</text>
</comment>
<feature type="transmembrane region" description="Helical" evidence="1">
    <location>
        <begin position="49"/>
        <end position="70"/>
    </location>
</feature>
<evidence type="ECO:0000256" key="1">
    <source>
        <dbReference type="SAM" id="Phobius"/>
    </source>
</evidence>
<dbReference type="RefSeq" id="WP_169396962.1">
    <property type="nucleotide sequence ID" value="NZ_BAAAJH010000002.1"/>
</dbReference>
<keyword evidence="1" id="KW-0472">Membrane</keyword>
<proteinExistence type="predicted"/>
<keyword evidence="3" id="KW-1185">Reference proteome</keyword>
<dbReference type="EMBL" id="JAAXKY010000054">
    <property type="protein sequence ID" value="NMH78892.1"/>
    <property type="molecule type" value="Genomic_DNA"/>
</dbReference>
<protein>
    <submittedName>
        <fullName evidence="2">Uncharacterized protein</fullName>
    </submittedName>
</protein>
<evidence type="ECO:0000313" key="3">
    <source>
        <dbReference type="Proteomes" id="UP001296706"/>
    </source>
</evidence>
<evidence type="ECO:0000313" key="2">
    <source>
        <dbReference type="EMBL" id="NMH78892.1"/>
    </source>
</evidence>
<keyword evidence="1" id="KW-1133">Transmembrane helix</keyword>
<gene>
    <name evidence="2" type="ORF">HF577_17590</name>
</gene>